<reference evidence="1" key="1">
    <citation type="submission" date="2013-12" db="EMBL/GenBank/DDBJ databases">
        <authorList>
            <person name="Genoscope - CEA"/>
        </authorList>
    </citation>
    <scope>NUCLEOTIDE SEQUENCE</scope>
    <source>
        <strain evidence="1">CBS 1993</strain>
    </source>
</reference>
<dbReference type="GeneID" id="34519351"/>
<name>W6MJ22_9ASCO</name>
<organism evidence="1 2">
    <name type="scientific">Kuraishia capsulata CBS 1993</name>
    <dbReference type="NCBI Taxonomy" id="1382522"/>
    <lineage>
        <taxon>Eukaryota</taxon>
        <taxon>Fungi</taxon>
        <taxon>Dikarya</taxon>
        <taxon>Ascomycota</taxon>
        <taxon>Saccharomycotina</taxon>
        <taxon>Pichiomycetes</taxon>
        <taxon>Pichiales</taxon>
        <taxon>Pichiaceae</taxon>
        <taxon>Kuraishia</taxon>
    </lineage>
</organism>
<reference evidence="1" key="2">
    <citation type="submission" date="2014-02" db="EMBL/GenBank/DDBJ databases">
        <title>Complete DNA sequence of /Kuraishia capsulata/ illustrates novel genomic features among budding yeasts (/Saccharomycotina/).</title>
        <authorList>
            <person name="Morales L."/>
            <person name="Noel B."/>
            <person name="Porcel B."/>
            <person name="Marcet-Houben M."/>
            <person name="Hullo M-F."/>
            <person name="Sacerdot C."/>
            <person name="Tekaia F."/>
            <person name="Leh-Louis V."/>
            <person name="Despons L."/>
            <person name="Khanna V."/>
            <person name="Aury J-M."/>
            <person name="Barbe V."/>
            <person name="Couloux A."/>
            <person name="Labadie K."/>
            <person name="Pelletier E."/>
            <person name="Souciet J-L."/>
            <person name="Boekhout T."/>
            <person name="Gabaldon T."/>
            <person name="Wincker P."/>
            <person name="Dujon B."/>
        </authorList>
    </citation>
    <scope>NUCLEOTIDE SEQUENCE</scope>
    <source>
        <strain evidence="1">CBS 1993</strain>
    </source>
</reference>
<evidence type="ECO:0000313" key="2">
    <source>
        <dbReference type="Proteomes" id="UP000019384"/>
    </source>
</evidence>
<evidence type="ECO:0000313" key="1">
    <source>
        <dbReference type="EMBL" id="CDK25953.1"/>
    </source>
</evidence>
<dbReference type="HOGENOM" id="CLU_2400002_0_0_1"/>
<dbReference type="RefSeq" id="XP_022457963.1">
    <property type="nucleotide sequence ID" value="XM_022604154.1"/>
</dbReference>
<sequence>MNLREASVFLADWHTQGTMMRICRWVLTRAIPCRFREILHSLISLRRQLGELFMRWRLLLNWYYLISKARSSTSRLDSRSSTTLLFTAIVDCW</sequence>
<keyword evidence="2" id="KW-1185">Reference proteome</keyword>
<dbReference type="Proteomes" id="UP000019384">
    <property type="component" value="Unassembled WGS sequence"/>
</dbReference>
<accession>W6MJ22</accession>
<protein>
    <submittedName>
        <fullName evidence="1">Uncharacterized protein</fullName>
    </submittedName>
</protein>
<dbReference type="EMBL" id="HG793126">
    <property type="protein sequence ID" value="CDK25953.1"/>
    <property type="molecule type" value="Genomic_DNA"/>
</dbReference>
<gene>
    <name evidence="1" type="ORF">KUCA_T00001924001</name>
</gene>
<dbReference type="AlphaFoldDB" id="W6MJ22"/>
<proteinExistence type="predicted"/>